<dbReference type="InterPro" id="IPR011740">
    <property type="entry name" value="DUF2460"/>
</dbReference>
<sequence>MADFLEERISDLIRYGSSWAEDYQVDITTTSSGQEDRFMRHTFPRRTFDVSYMMTTQKLYDELCAIYHRAHGKYSGFRARCYDEWSSNGATGTPTMVDQPLTLISGLTYQLRKYYGRDKSAGASGYPYRTIYKPVSGTVIVAADAKKVGAWTVDTTTGVVTFSATTGSITSITNAAQASISFTGTTYAIGDSFYISGVTGMTQINGLRAIVVSTFIGGCVVNIDSSGFSAYAGGGTTQAKPYAGEVVTAGFEFDYPVRFDTALVAGQDYPGYRPAEGIRLIELLRP</sequence>
<dbReference type="Gene3D" id="2.40.30.180">
    <property type="entry name" value="Ubiquitin-activating enzyme E1, FCCH domain"/>
    <property type="match status" value="1"/>
</dbReference>
<dbReference type="AlphaFoldDB" id="A0A9D7IDV2"/>
<accession>A0A9D7IDV2</accession>
<dbReference type="Pfam" id="PF09343">
    <property type="entry name" value="DUF2460"/>
    <property type="match status" value="1"/>
</dbReference>
<proteinExistence type="predicted"/>
<evidence type="ECO:0000313" key="3">
    <source>
        <dbReference type="Proteomes" id="UP000886602"/>
    </source>
</evidence>
<comment type="caution">
    <text evidence="2">The sequence shown here is derived from an EMBL/GenBank/DDBJ whole genome shotgun (WGS) entry which is preliminary data.</text>
</comment>
<dbReference type="EMBL" id="JADJNC010000032">
    <property type="protein sequence ID" value="MBK7424505.1"/>
    <property type="molecule type" value="Genomic_DNA"/>
</dbReference>
<evidence type="ECO:0000259" key="1">
    <source>
        <dbReference type="Pfam" id="PF09343"/>
    </source>
</evidence>
<feature type="domain" description="DUF2460" evidence="1">
    <location>
        <begin position="11"/>
        <end position="173"/>
    </location>
</feature>
<evidence type="ECO:0000313" key="2">
    <source>
        <dbReference type="EMBL" id="MBK7424505.1"/>
    </source>
</evidence>
<dbReference type="Proteomes" id="UP000886602">
    <property type="component" value="Unassembled WGS sequence"/>
</dbReference>
<reference evidence="2" key="1">
    <citation type="submission" date="2020-10" db="EMBL/GenBank/DDBJ databases">
        <title>Connecting structure to function with the recovery of over 1000 high-quality activated sludge metagenome-assembled genomes encoding full-length rRNA genes using long-read sequencing.</title>
        <authorList>
            <person name="Singleton C.M."/>
            <person name="Petriglieri F."/>
            <person name="Kristensen J.M."/>
            <person name="Kirkegaard R.H."/>
            <person name="Michaelsen T.Y."/>
            <person name="Andersen M.H."/>
            <person name="Karst S.M."/>
            <person name="Dueholm M.S."/>
            <person name="Nielsen P.H."/>
            <person name="Albertsen M."/>
        </authorList>
    </citation>
    <scope>NUCLEOTIDE SEQUENCE</scope>
    <source>
        <strain evidence="2">EsbW_18-Q3-R4-48_MAXAC.044</strain>
    </source>
</reference>
<dbReference type="InterPro" id="IPR042302">
    <property type="entry name" value="E1_FCCH_sf"/>
</dbReference>
<organism evidence="2 3">
    <name type="scientific">Candidatus Propionivibrio dominans</name>
    <dbReference type="NCBI Taxonomy" id="2954373"/>
    <lineage>
        <taxon>Bacteria</taxon>
        <taxon>Pseudomonadati</taxon>
        <taxon>Pseudomonadota</taxon>
        <taxon>Betaproteobacteria</taxon>
        <taxon>Rhodocyclales</taxon>
        <taxon>Rhodocyclaceae</taxon>
        <taxon>Propionivibrio</taxon>
    </lineage>
</organism>
<name>A0A9D7IDV2_9RHOO</name>
<protein>
    <submittedName>
        <fullName evidence="2">DUF2460 domain-containing protein</fullName>
    </submittedName>
</protein>
<gene>
    <name evidence="2" type="ORF">IPJ48_16290</name>
</gene>